<dbReference type="AlphaFoldDB" id="A0A3M7RQH6"/>
<dbReference type="OrthoDB" id="4843387at2759"/>
<dbReference type="Gene3D" id="3.30.420.10">
    <property type="entry name" value="Ribonuclease H-like superfamily/Ribonuclease H"/>
    <property type="match status" value="1"/>
</dbReference>
<dbReference type="EMBL" id="REGN01002907">
    <property type="protein sequence ID" value="RNA25538.1"/>
    <property type="molecule type" value="Genomic_DNA"/>
</dbReference>
<evidence type="ECO:0000313" key="2">
    <source>
        <dbReference type="EMBL" id="RNA25538.1"/>
    </source>
</evidence>
<gene>
    <name evidence="2" type="ORF">BpHYR1_033843</name>
</gene>
<dbReference type="InterPro" id="IPR036397">
    <property type="entry name" value="RNaseH_sf"/>
</dbReference>
<evidence type="ECO:0000313" key="3">
    <source>
        <dbReference type="Proteomes" id="UP000276133"/>
    </source>
</evidence>
<comment type="caution">
    <text evidence="2">The sequence shown here is derived from an EMBL/GenBank/DDBJ whole genome shotgun (WGS) entry which is preliminary data.</text>
</comment>
<keyword evidence="3" id="KW-1185">Reference proteome</keyword>
<dbReference type="InterPro" id="IPR038717">
    <property type="entry name" value="Tc1-like_DDE_dom"/>
</dbReference>
<reference evidence="2 3" key="1">
    <citation type="journal article" date="2018" name="Sci. Rep.">
        <title>Genomic signatures of local adaptation to the degree of environmental predictability in rotifers.</title>
        <authorList>
            <person name="Franch-Gras L."/>
            <person name="Hahn C."/>
            <person name="Garcia-Roger E.M."/>
            <person name="Carmona M.J."/>
            <person name="Serra M."/>
            <person name="Gomez A."/>
        </authorList>
    </citation>
    <scope>NUCLEOTIDE SEQUENCE [LARGE SCALE GENOMIC DNA]</scope>
    <source>
        <strain evidence="2">HYR1</strain>
    </source>
</reference>
<name>A0A3M7RQH6_BRAPC</name>
<sequence>VKAPAYSSDLNPIEMVWNELKRFIRANDPRNDEELT</sequence>
<feature type="non-terminal residue" evidence="2">
    <location>
        <position position="1"/>
    </location>
</feature>
<proteinExistence type="predicted"/>
<organism evidence="2 3">
    <name type="scientific">Brachionus plicatilis</name>
    <name type="common">Marine rotifer</name>
    <name type="synonym">Brachionus muelleri</name>
    <dbReference type="NCBI Taxonomy" id="10195"/>
    <lineage>
        <taxon>Eukaryota</taxon>
        <taxon>Metazoa</taxon>
        <taxon>Spiralia</taxon>
        <taxon>Gnathifera</taxon>
        <taxon>Rotifera</taxon>
        <taxon>Eurotatoria</taxon>
        <taxon>Monogononta</taxon>
        <taxon>Pseudotrocha</taxon>
        <taxon>Ploima</taxon>
        <taxon>Brachionidae</taxon>
        <taxon>Brachionus</taxon>
    </lineage>
</organism>
<evidence type="ECO:0000259" key="1">
    <source>
        <dbReference type="Pfam" id="PF13358"/>
    </source>
</evidence>
<dbReference type="GO" id="GO:0003676">
    <property type="term" value="F:nucleic acid binding"/>
    <property type="evidence" value="ECO:0007669"/>
    <property type="project" value="InterPro"/>
</dbReference>
<dbReference type="Pfam" id="PF13358">
    <property type="entry name" value="DDE_3"/>
    <property type="match status" value="1"/>
</dbReference>
<protein>
    <recommendedName>
        <fullName evidence="1">Tc1-like transposase DDE domain-containing protein</fullName>
    </recommendedName>
</protein>
<dbReference type="Proteomes" id="UP000276133">
    <property type="component" value="Unassembled WGS sequence"/>
</dbReference>
<feature type="non-terminal residue" evidence="2">
    <location>
        <position position="36"/>
    </location>
</feature>
<feature type="domain" description="Tc1-like transposase DDE" evidence="1">
    <location>
        <begin position="3"/>
        <end position="35"/>
    </location>
</feature>
<accession>A0A3M7RQH6</accession>